<dbReference type="Gene3D" id="3.30.420.40">
    <property type="match status" value="1"/>
</dbReference>
<feature type="domain" description="ATPase BadF/BadG/BcrA/BcrD type" evidence="1">
    <location>
        <begin position="8"/>
        <end position="292"/>
    </location>
</feature>
<gene>
    <name evidence="2" type="ORF">SAMN02910418_01379</name>
</gene>
<dbReference type="PANTHER" id="PTHR43190:SF3">
    <property type="entry name" value="N-ACETYL-D-GLUCOSAMINE KINASE"/>
    <property type="match status" value="1"/>
</dbReference>
<dbReference type="AlphaFoldDB" id="A0A1H4AA25"/>
<dbReference type="InterPro" id="IPR002731">
    <property type="entry name" value="ATPase_BadF"/>
</dbReference>
<dbReference type="PANTHER" id="PTHR43190">
    <property type="entry name" value="N-ACETYL-D-GLUCOSAMINE KINASE"/>
    <property type="match status" value="1"/>
</dbReference>
<dbReference type="Pfam" id="PF01869">
    <property type="entry name" value="BcrAD_BadFG"/>
    <property type="match status" value="1"/>
</dbReference>
<dbReference type="Proteomes" id="UP000199288">
    <property type="component" value="Unassembled WGS sequence"/>
</dbReference>
<keyword evidence="3" id="KW-1185">Reference proteome</keyword>
<dbReference type="InterPro" id="IPR052519">
    <property type="entry name" value="Euk-type_GlcNAc_Kinase"/>
</dbReference>
<evidence type="ECO:0000313" key="2">
    <source>
        <dbReference type="EMBL" id="SEA32786.1"/>
    </source>
</evidence>
<accession>A0A1H4AA25</accession>
<dbReference type="EMBL" id="FNQV01000007">
    <property type="protein sequence ID" value="SEA32786.1"/>
    <property type="molecule type" value="Genomic_DNA"/>
</dbReference>
<dbReference type="InterPro" id="IPR043129">
    <property type="entry name" value="ATPase_NBD"/>
</dbReference>
<organism evidence="2 3">
    <name type="scientific">Bowdeniella nasicola</name>
    <dbReference type="NCBI Taxonomy" id="208480"/>
    <lineage>
        <taxon>Bacteria</taxon>
        <taxon>Bacillati</taxon>
        <taxon>Actinomycetota</taxon>
        <taxon>Actinomycetes</taxon>
        <taxon>Actinomycetales</taxon>
        <taxon>Actinomycetaceae</taxon>
        <taxon>Bowdeniella</taxon>
    </lineage>
</organism>
<dbReference type="RefSeq" id="WP_092564059.1">
    <property type="nucleotide sequence ID" value="NZ_FNQV01000007.1"/>
</dbReference>
<dbReference type="OrthoDB" id="8701357at2"/>
<name>A0A1H4AA25_9ACTO</name>
<dbReference type="SUPFAM" id="SSF53067">
    <property type="entry name" value="Actin-like ATPase domain"/>
    <property type="match status" value="1"/>
</dbReference>
<sequence>MTLAIIGDIGGTSMKLALLDASGVIRTRHDGPGANLRSAITPAEFAAALGAGIDALLAGEDTAAVELVYLAVTGAGGAGRAKVQEAAEAGLARSVLARGAGCAGGDGAAAGTVPLMLTDDIAAAFLANEAGHTTGVLALAGTGAIQAAICDSQLVRRTDGLGWALGDVGSGTWLGQQVLRAVAADLDGTGEATELTPRLLAMLDIPADTQALIASIDSLPPASWGRFARIWSEVLTTDTGGEDSVAARILREASDRIARGISLCARELRERGVAGPLPLVWAGGVATQCAPLRAAVIERVERGGEGPGRGGGIDGLELIGVAAREPLYGVAGLAAAELRRRD</sequence>
<protein>
    <submittedName>
        <fullName evidence="2">BadF-type ATPase</fullName>
    </submittedName>
</protein>
<proteinExistence type="predicted"/>
<evidence type="ECO:0000313" key="3">
    <source>
        <dbReference type="Proteomes" id="UP000199288"/>
    </source>
</evidence>
<evidence type="ECO:0000259" key="1">
    <source>
        <dbReference type="Pfam" id="PF01869"/>
    </source>
</evidence>
<reference evidence="3" key="1">
    <citation type="submission" date="2016-10" db="EMBL/GenBank/DDBJ databases">
        <authorList>
            <person name="Varghese N."/>
            <person name="Submissions S."/>
        </authorList>
    </citation>
    <scope>NUCLEOTIDE SEQUENCE [LARGE SCALE GENOMIC DNA]</scope>
    <source>
        <strain evidence="3">KPR-1</strain>
    </source>
</reference>